<dbReference type="AlphaFoldDB" id="A0A841KTU1"/>
<proteinExistence type="predicted"/>
<accession>A0A841KTU1</accession>
<evidence type="ECO:0008006" key="4">
    <source>
        <dbReference type="Google" id="ProtNLM"/>
    </source>
</evidence>
<feature type="transmembrane region" description="Helical" evidence="1">
    <location>
        <begin position="12"/>
        <end position="33"/>
    </location>
</feature>
<evidence type="ECO:0000313" key="2">
    <source>
        <dbReference type="EMBL" id="MBB6214352.1"/>
    </source>
</evidence>
<protein>
    <recommendedName>
        <fullName evidence="4">DUF2500 domain-containing protein</fullName>
    </recommendedName>
</protein>
<dbReference type="Gene3D" id="2.40.50.660">
    <property type="match status" value="1"/>
</dbReference>
<dbReference type="Pfam" id="PF10694">
    <property type="entry name" value="DUF2500"/>
    <property type="match status" value="1"/>
</dbReference>
<gene>
    <name evidence="2" type="ORF">HNQ80_000432</name>
</gene>
<keyword evidence="1" id="KW-0812">Transmembrane</keyword>
<dbReference type="Proteomes" id="UP000579281">
    <property type="component" value="Unassembled WGS sequence"/>
</dbReference>
<organism evidence="2 3">
    <name type="scientific">Anaerosolibacter carboniphilus</name>
    <dbReference type="NCBI Taxonomy" id="1417629"/>
    <lineage>
        <taxon>Bacteria</taxon>
        <taxon>Bacillati</taxon>
        <taxon>Bacillota</taxon>
        <taxon>Clostridia</taxon>
        <taxon>Peptostreptococcales</taxon>
        <taxon>Thermotaleaceae</taxon>
        <taxon>Anaerosolibacter</taxon>
    </lineage>
</organism>
<name>A0A841KTU1_9FIRM</name>
<dbReference type="RefSeq" id="WP_184307710.1">
    <property type="nucleotide sequence ID" value="NZ_JACHEN010000002.1"/>
</dbReference>
<evidence type="ECO:0000313" key="3">
    <source>
        <dbReference type="Proteomes" id="UP000579281"/>
    </source>
</evidence>
<keyword evidence="1" id="KW-1133">Transmembrane helix</keyword>
<dbReference type="InterPro" id="IPR019635">
    <property type="entry name" value="DUF2500"/>
</dbReference>
<sequence length="125" mass="14494">MFNPDPFDMFSFMSIIGPIFFLFVFGMILFAIVRGIKEWSHNNKQPVLTVEAKVVTKRAHTSRHTHNHNNHMSSSSSTSYYVTFEVESGDRMEFHVSATEYGMLAEGDYGRLTFQGTRYHGFERR</sequence>
<comment type="caution">
    <text evidence="2">The sequence shown here is derived from an EMBL/GenBank/DDBJ whole genome shotgun (WGS) entry which is preliminary data.</text>
</comment>
<reference evidence="2 3" key="1">
    <citation type="submission" date="2020-08" db="EMBL/GenBank/DDBJ databases">
        <title>Genomic Encyclopedia of Type Strains, Phase IV (KMG-IV): sequencing the most valuable type-strain genomes for metagenomic binning, comparative biology and taxonomic classification.</title>
        <authorList>
            <person name="Goeker M."/>
        </authorList>
    </citation>
    <scope>NUCLEOTIDE SEQUENCE [LARGE SCALE GENOMIC DNA]</scope>
    <source>
        <strain evidence="2 3">DSM 103526</strain>
    </source>
</reference>
<evidence type="ECO:0000256" key="1">
    <source>
        <dbReference type="SAM" id="Phobius"/>
    </source>
</evidence>
<dbReference type="EMBL" id="JACHEN010000002">
    <property type="protein sequence ID" value="MBB6214352.1"/>
    <property type="molecule type" value="Genomic_DNA"/>
</dbReference>
<keyword evidence="1" id="KW-0472">Membrane</keyword>
<keyword evidence="3" id="KW-1185">Reference proteome</keyword>